<comment type="similarity">
    <text evidence="11">Belongs to the iron/ascorbate-dependent oxidoreductase family.</text>
</comment>
<proteinExistence type="inferred from homology"/>
<evidence type="ECO:0000313" key="13">
    <source>
        <dbReference type="EMBL" id="MBL6902818.1"/>
    </source>
</evidence>
<comment type="catalytic activity">
    <reaction evidence="9">
        <text>2-oxoglutarate + O2 + 2 H(+) = ethene + 3 CO2 + H2O</text>
        <dbReference type="Rhea" id="RHEA:31523"/>
        <dbReference type="ChEBI" id="CHEBI:15377"/>
        <dbReference type="ChEBI" id="CHEBI:15378"/>
        <dbReference type="ChEBI" id="CHEBI:15379"/>
        <dbReference type="ChEBI" id="CHEBI:16526"/>
        <dbReference type="ChEBI" id="CHEBI:16810"/>
        <dbReference type="ChEBI" id="CHEBI:18153"/>
        <dbReference type="EC" id="1.13.12.19"/>
    </reaction>
</comment>
<dbReference type="InterPro" id="IPR050231">
    <property type="entry name" value="Iron_ascorbate_oxido_reductase"/>
</dbReference>
<dbReference type="PRINTS" id="PR00682">
    <property type="entry name" value="IPNSYNTHASE"/>
</dbReference>
<dbReference type="EC" id="1.14.20.7" evidence="3"/>
<evidence type="ECO:0000259" key="12">
    <source>
        <dbReference type="PROSITE" id="PS51471"/>
    </source>
</evidence>
<dbReference type="Pfam" id="PF14226">
    <property type="entry name" value="DIOX_N"/>
    <property type="match status" value="1"/>
</dbReference>
<evidence type="ECO:0000256" key="7">
    <source>
        <dbReference type="ARBA" id="ARBA00031011"/>
    </source>
</evidence>
<dbReference type="GO" id="GO:0009693">
    <property type="term" value="P:ethylene biosynthetic process"/>
    <property type="evidence" value="ECO:0007669"/>
    <property type="project" value="UniProtKB-KW"/>
</dbReference>
<evidence type="ECO:0000256" key="3">
    <source>
        <dbReference type="ARBA" id="ARBA00012293"/>
    </source>
</evidence>
<feature type="domain" description="Fe2OG dioxygenase" evidence="12">
    <location>
        <begin position="164"/>
        <end position="268"/>
    </location>
</feature>
<evidence type="ECO:0000256" key="11">
    <source>
        <dbReference type="RuleBase" id="RU003682"/>
    </source>
</evidence>
<evidence type="ECO:0000313" key="14">
    <source>
        <dbReference type="Proteomes" id="UP000705230"/>
    </source>
</evidence>
<reference evidence="13" key="1">
    <citation type="submission" date="2020-10" db="EMBL/GenBank/DDBJ databases">
        <title>Microbiome of the Black Sea water column analyzed by genome centric metagenomics.</title>
        <authorList>
            <person name="Cabello-Yeves P.J."/>
            <person name="Callieri C."/>
            <person name="Picazo A."/>
            <person name="Mehrshad M."/>
            <person name="Haro-Moreno J.M."/>
            <person name="Roda-Garcia J."/>
            <person name="Dzembekova N."/>
            <person name="Slabakova V."/>
            <person name="Slabakova N."/>
            <person name="Moncheva S."/>
            <person name="Rodriguez-Valera F."/>
        </authorList>
    </citation>
    <scope>NUCLEOTIDE SEQUENCE</scope>
    <source>
        <strain evidence="13">BS30m-G43</strain>
    </source>
</reference>
<evidence type="ECO:0000256" key="2">
    <source>
        <dbReference type="ARBA" id="ARBA00004767"/>
    </source>
</evidence>
<sequence>MSKQLIPELSYLDIKDGNKEALKELKNALTEYGFFSIIDHGLDTELLKNSYAYSKKFFDLPVEEKSKYAFPQNAGARGYTPFGKETALGEVTPDQKEFWHHGPNIDSSYDSRIHTNINVNEIIGFNDNFDQLFNAINKLGMNVLKIIALLLNKEANFFDSWAIKGNSLLRLIHYPPVTNDSNNLRARAHEDINLITLLVGAEESGLEVKSKNGEWIPIKASSNAIVCNIGDMMQLVTDGMLLSTTHRVINYTNSRSKSRYSMPFFLHPAPNITLKSIFNEDDEGVLADDFLNERLKAIKLY</sequence>
<dbReference type="EC" id="1.13.12.19" evidence="4"/>
<dbReference type="InterPro" id="IPR005123">
    <property type="entry name" value="Oxoglu/Fe-dep_dioxygenase_dom"/>
</dbReference>
<keyword evidence="11" id="KW-0560">Oxidoreductase</keyword>
<dbReference type="GO" id="GO:0102276">
    <property type="term" value="F:2-oxoglutarate oxygenase/decarboxylase (ethylene-forming) activity"/>
    <property type="evidence" value="ECO:0007669"/>
    <property type="project" value="UniProtKB-EC"/>
</dbReference>
<dbReference type="Proteomes" id="UP000705230">
    <property type="component" value="Unassembled WGS sequence"/>
</dbReference>
<comment type="catalytic activity">
    <reaction evidence="10">
        <text>L-arginine + 2-oxoglutarate + O2 = guanidine + L-glutamate 5-semialdehyde + succinate + CO2</text>
        <dbReference type="Rhea" id="RHEA:31535"/>
        <dbReference type="ChEBI" id="CHEBI:15379"/>
        <dbReference type="ChEBI" id="CHEBI:16526"/>
        <dbReference type="ChEBI" id="CHEBI:16810"/>
        <dbReference type="ChEBI" id="CHEBI:30031"/>
        <dbReference type="ChEBI" id="CHEBI:30087"/>
        <dbReference type="ChEBI" id="CHEBI:32682"/>
        <dbReference type="ChEBI" id="CHEBI:58066"/>
        <dbReference type="EC" id="1.14.20.7"/>
    </reaction>
</comment>
<keyword evidence="11" id="KW-0408">Iron</keyword>
<evidence type="ECO:0000256" key="6">
    <source>
        <dbReference type="ARBA" id="ARBA00022666"/>
    </source>
</evidence>
<dbReference type="InterPro" id="IPR044861">
    <property type="entry name" value="IPNS-like_FE2OG_OXY"/>
</dbReference>
<evidence type="ECO:0000256" key="5">
    <source>
        <dbReference type="ARBA" id="ARBA00019045"/>
    </source>
</evidence>
<keyword evidence="11" id="KW-0479">Metal-binding</keyword>
<comment type="caution">
    <text evidence="13">The sequence shown here is derived from an EMBL/GenBank/DDBJ whole genome shotgun (WGS) entry which is preliminary data.</text>
</comment>
<dbReference type="InterPro" id="IPR027443">
    <property type="entry name" value="IPNS-like_sf"/>
</dbReference>
<dbReference type="EMBL" id="JADHSG010000001">
    <property type="protein sequence ID" value="MBL6902818.1"/>
    <property type="molecule type" value="Genomic_DNA"/>
</dbReference>
<dbReference type="AlphaFoldDB" id="A0A937M1P6"/>
<dbReference type="PANTHER" id="PTHR47990">
    <property type="entry name" value="2-OXOGLUTARATE (2OG) AND FE(II)-DEPENDENT OXYGENASE SUPERFAMILY PROTEIN-RELATED"/>
    <property type="match status" value="1"/>
</dbReference>
<accession>A0A937M1P6</accession>
<evidence type="ECO:0000256" key="10">
    <source>
        <dbReference type="ARBA" id="ARBA00049359"/>
    </source>
</evidence>
<comment type="pathway">
    <text evidence="2">Alkene biosynthesis; ethylene biosynthesis via 2-oxoglutarate.</text>
</comment>
<dbReference type="InterPro" id="IPR026992">
    <property type="entry name" value="DIOX_N"/>
</dbReference>
<protein>
    <recommendedName>
        <fullName evidence="5">2-oxoglutarate-dependent ethylene/succinate-forming enzyme</fullName>
        <ecNumber evidence="4">1.13.12.19</ecNumber>
        <ecNumber evidence="3">1.14.20.7</ecNumber>
    </recommendedName>
    <alternativeName>
        <fullName evidence="7">2-oxoglutarate dioxygenase (ethylene-forming)</fullName>
    </alternativeName>
    <alternativeName>
        <fullName evidence="8">2-oxoglutarate/L-arginine monooxygenase/decarboxylase (succinate-forming)</fullName>
    </alternativeName>
</protein>
<dbReference type="SUPFAM" id="SSF51197">
    <property type="entry name" value="Clavaminate synthase-like"/>
    <property type="match status" value="1"/>
</dbReference>
<evidence type="ECO:0000256" key="9">
    <source>
        <dbReference type="ARBA" id="ARBA00047725"/>
    </source>
</evidence>
<comment type="cofactor">
    <cofactor evidence="1">
        <name>Fe(2+)</name>
        <dbReference type="ChEBI" id="CHEBI:29033"/>
    </cofactor>
</comment>
<gene>
    <name evidence="13" type="ORF">ISR29_01275</name>
</gene>
<organism evidence="13 14">
    <name type="scientific">SAR86 cluster bacterium</name>
    <dbReference type="NCBI Taxonomy" id="2030880"/>
    <lineage>
        <taxon>Bacteria</taxon>
        <taxon>Pseudomonadati</taxon>
        <taxon>Pseudomonadota</taxon>
        <taxon>Gammaproteobacteria</taxon>
        <taxon>SAR86 cluster</taxon>
    </lineage>
</organism>
<evidence type="ECO:0000256" key="4">
    <source>
        <dbReference type="ARBA" id="ARBA00012531"/>
    </source>
</evidence>
<evidence type="ECO:0000256" key="8">
    <source>
        <dbReference type="ARBA" id="ARBA00031282"/>
    </source>
</evidence>
<keyword evidence="6" id="KW-0266">Ethylene biosynthesis</keyword>
<dbReference type="PROSITE" id="PS51471">
    <property type="entry name" value="FE2OG_OXY"/>
    <property type="match status" value="1"/>
</dbReference>
<dbReference type="GO" id="GO:0046872">
    <property type="term" value="F:metal ion binding"/>
    <property type="evidence" value="ECO:0007669"/>
    <property type="project" value="UniProtKB-KW"/>
</dbReference>
<evidence type="ECO:0000256" key="1">
    <source>
        <dbReference type="ARBA" id="ARBA00001954"/>
    </source>
</evidence>
<name>A0A937M1P6_9GAMM</name>
<dbReference type="Gene3D" id="2.60.120.330">
    <property type="entry name" value="B-lactam Antibiotic, Isopenicillin N Synthase, Chain"/>
    <property type="match status" value="1"/>
</dbReference>
<dbReference type="Pfam" id="PF03171">
    <property type="entry name" value="2OG-FeII_Oxy"/>
    <property type="match status" value="1"/>
</dbReference>